<dbReference type="Pfam" id="PF04239">
    <property type="entry name" value="DUF421"/>
    <property type="match status" value="1"/>
</dbReference>
<sequence>MNPFLLVAIKLLIGFLALITIINISGKGNLAPNSASDQVQNYVLGGIIGGVIYNNSIKILDFIGILCIWCALVLGLKWLKQHVVKVKQIIDGKALIIIDEGEINIENCRKVGLSAHDVSFKLRTNNVYSIKDVKRAIVEQNGQLIIIHYGEENPKFPLITDGHLQTDILEVIGKDEDWLTEEIKKQGLEKYSDVFLGEYVDGKLILAPYN</sequence>
<keyword evidence="3" id="KW-1003">Cell membrane</keyword>
<accession>A0AAX3K7C4</accession>
<dbReference type="GO" id="GO:0005886">
    <property type="term" value="C:plasma membrane"/>
    <property type="evidence" value="ECO:0007669"/>
    <property type="project" value="UniProtKB-SubCell"/>
</dbReference>
<evidence type="ECO:0000256" key="3">
    <source>
        <dbReference type="ARBA" id="ARBA00022475"/>
    </source>
</evidence>
<evidence type="ECO:0000256" key="7">
    <source>
        <dbReference type="SAM" id="Phobius"/>
    </source>
</evidence>
<evidence type="ECO:0000256" key="2">
    <source>
        <dbReference type="ARBA" id="ARBA00006448"/>
    </source>
</evidence>
<evidence type="ECO:0000256" key="1">
    <source>
        <dbReference type="ARBA" id="ARBA00004651"/>
    </source>
</evidence>
<evidence type="ECO:0000313" key="11">
    <source>
        <dbReference type="Proteomes" id="UP001210690"/>
    </source>
</evidence>
<feature type="transmembrane region" description="Helical" evidence="7">
    <location>
        <begin position="7"/>
        <end position="26"/>
    </location>
</feature>
<gene>
    <name evidence="10" type="ORF">NM222_00470</name>
</gene>
<evidence type="ECO:0000256" key="4">
    <source>
        <dbReference type="ARBA" id="ARBA00022692"/>
    </source>
</evidence>
<dbReference type="InterPro" id="IPR048454">
    <property type="entry name" value="YetF_N"/>
</dbReference>
<comment type="similarity">
    <text evidence="2">Belongs to the UPF0702 family.</text>
</comment>
<keyword evidence="4 7" id="KW-0812">Transmembrane</keyword>
<dbReference type="InterPro" id="IPR007353">
    <property type="entry name" value="DUF421"/>
</dbReference>
<proteinExistence type="inferred from homology"/>
<evidence type="ECO:0000256" key="5">
    <source>
        <dbReference type="ARBA" id="ARBA00022989"/>
    </source>
</evidence>
<name>A0AAX3K7C4_9FIRM</name>
<feature type="domain" description="YetF-like N-terminal transmembrane" evidence="9">
    <location>
        <begin position="5"/>
        <end position="79"/>
    </location>
</feature>
<dbReference type="PANTHER" id="PTHR34582">
    <property type="entry name" value="UPF0702 TRANSMEMBRANE PROTEIN YCAP"/>
    <property type="match status" value="1"/>
</dbReference>
<evidence type="ECO:0000259" key="8">
    <source>
        <dbReference type="Pfam" id="PF04239"/>
    </source>
</evidence>
<dbReference type="PANTHER" id="PTHR34582:SF6">
    <property type="entry name" value="UPF0702 TRANSMEMBRANE PROTEIN YCAP"/>
    <property type="match status" value="1"/>
</dbReference>
<dbReference type="AlphaFoldDB" id="A0AAX3K7C4"/>
<reference evidence="10" key="1">
    <citation type="submission" date="2022-07" db="EMBL/GenBank/DDBJ databases">
        <title>Parvimonas micra travels from the subgingival sulcus of the human oral cavity to the colorectal adenocarcinoma.</title>
        <authorList>
            <person name="Conde-Perez K."/>
            <person name="Buetas E."/>
            <person name="Aja-Macaya P."/>
            <person name="Martin-De Arribas E."/>
            <person name="Iglesias-Corras I."/>
            <person name="Trigo-Tasende N."/>
            <person name="Nasser-Ali M."/>
            <person name="Estevez L.S."/>
            <person name="Rumbo-Feal S."/>
            <person name="Otero-Alen B."/>
            <person name="Noguera J.F."/>
            <person name="Concha A."/>
            <person name="Pardinas-Lopez S."/>
            <person name="Carda-Dieguez M."/>
            <person name="Gomez-Randulfe I."/>
            <person name="Martinez-Lago N."/>
            <person name="Ladra S."/>
            <person name="Aparicio L.A."/>
            <person name="Bou G."/>
            <person name="Mira A."/>
            <person name="Vallejo J.A."/>
            <person name="Poza M."/>
        </authorList>
    </citation>
    <scope>NUCLEOTIDE SEQUENCE</scope>
    <source>
        <strain evidence="10">PM102KC-G-1</strain>
    </source>
</reference>
<evidence type="ECO:0000256" key="6">
    <source>
        <dbReference type="ARBA" id="ARBA00023136"/>
    </source>
</evidence>
<evidence type="ECO:0000313" key="10">
    <source>
        <dbReference type="EMBL" id="WBB30983.1"/>
    </source>
</evidence>
<dbReference type="RefSeq" id="WP_269755285.1">
    <property type="nucleotide sequence ID" value="NZ_CP101412.1"/>
</dbReference>
<keyword evidence="5 7" id="KW-1133">Transmembrane helix</keyword>
<comment type="subcellular location">
    <subcellularLocation>
        <location evidence="1">Cell membrane</location>
        <topology evidence="1">Multi-pass membrane protein</topology>
    </subcellularLocation>
</comment>
<dbReference type="EMBL" id="CP101412">
    <property type="protein sequence ID" value="WBB30983.1"/>
    <property type="molecule type" value="Genomic_DNA"/>
</dbReference>
<protein>
    <submittedName>
        <fullName evidence="10">DUF421 domain-containing protein</fullName>
    </submittedName>
</protein>
<evidence type="ECO:0000259" key="9">
    <source>
        <dbReference type="Pfam" id="PF20730"/>
    </source>
</evidence>
<feature type="transmembrane region" description="Helical" evidence="7">
    <location>
        <begin position="59"/>
        <end position="79"/>
    </location>
</feature>
<organism evidence="10 11">
    <name type="scientific">Parvimonas micra</name>
    <dbReference type="NCBI Taxonomy" id="33033"/>
    <lineage>
        <taxon>Bacteria</taxon>
        <taxon>Bacillati</taxon>
        <taxon>Bacillota</taxon>
        <taxon>Tissierellia</taxon>
        <taxon>Tissierellales</taxon>
        <taxon>Peptoniphilaceae</taxon>
        <taxon>Parvimonas</taxon>
    </lineage>
</organism>
<dbReference type="InterPro" id="IPR023090">
    <property type="entry name" value="UPF0702_alpha/beta_dom_sf"/>
</dbReference>
<feature type="domain" description="YetF C-terminal" evidence="8">
    <location>
        <begin position="82"/>
        <end position="199"/>
    </location>
</feature>
<dbReference type="Pfam" id="PF20730">
    <property type="entry name" value="YetF_N"/>
    <property type="match status" value="1"/>
</dbReference>
<keyword evidence="6 7" id="KW-0472">Membrane</keyword>
<dbReference type="Gene3D" id="3.30.240.20">
    <property type="entry name" value="bsu07140 like domains"/>
    <property type="match status" value="2"/>
</dbReference>
<dbReference type="Proteomes" id="UP001210690">
    <property type="component" value="Chromosome"/>
</dbReference>